<dbReference type="Gene3D" id="1.10.10.1400">
    <property type="entry name" value="Terminase, small subunit, N-terminal DNA-binding domain, HTH motif"/>
    <property type="match status" value="1"/>
</dbReference>
<accession>A0ABV8UQH9</accession>
<keyword evidence="2" id="KW-0231">Viral genome packaging</keyword>
<dbReference type="InterPro" id="IPR005335">
    <property type="entry name" value="Terminase_ssu"/>
</dbReference>
<evidence type="ECO:0000313" key="4">
    <source>
        <dbReference type="EMBL" id="MFC4353175.1"/>
    </source>
</evidence>
<gene>
    <name evidence="4" type="ORF">ACFOW6_16620</name>
</gene>
<name>A0ABV8UQH9_9PROT</name>
<dbReference type="Pfam" id="PF03592">
    <property type="entry name" value="Terminase_2"/>
    <property type="match status" value="1"/>
</dbReference>
<dbReference type="RefSeq" id="WP_382423550.1">
    <property type="nucleotide sequence ID" value="NZ_JBHSCW010000011.1"/>
</dbReference>
<sequence>MTPRQERFVQEYLLDLNATQAAIRAGYSEKTANEQGAQLLKKPEIAAAIDAAKAERADRADIDAFWVLRRLVDEAEADLADLFDKETGQVKPVHEWPEIFRKGLVQSVESEELYEGSGQDREHIGRVRKLRFSDRHKRTELIGKHVDVNAFQDLIKHNMHEDLAKRLERAAERWGAPTAPVRPAPQADGTPPSPQKPEVKPHPLNTRMRKAGKDDEARETDSKRPQPQASEDWNKPAPPAYSPILSDWPEGVGHVECDYASLEDGLIGSRNKGDKDK</sequence>
<dbReference type="InterPro" id="IPR038713">
    <property type="entry name" value="Terminase_Gp1_N_sf"/>
</dbReference>
<dbReference type="PANTHER" id="PTHR41328:SF2">
    <property type="entry name" value="TERMINASE SMALL SUBUNIT"/>
    <property type="match status" value="1"/>
</dbReference>
<evidence type="ECO:0000256" key="1">
    <source>
        <dbReference type="ARBA" id="ARBA00022612"/>
    </source>
</evidence>
<evidence type="ECO:0000313" key="5">
    <source>
        <dbReference type="Proteomes" id="UP001595799"/>
    </source>
</evidence>
<keyword evidence="1" id="KW-1188">Viral release from host cell</keyword>
<dbReference type="Proteomes" id="UP001595799">
    <property type="component" value="Unassembled WGS sequence"/>
</dbReference>
<evidence type="ECO:0000256" key="2">
    <source>
        <dbReference type="ARBA" id="ARBA00023219"/>
    </source>
</evidence>
<organism evidence="4 5">
    <name type="scientific">Fodinicurvata halophila</name>
    <dbReference type="NCBI Taxonomy" id="1419723"/>
    <lineage>
        <taxon>Bacteria</taxon>
        <taxon>Pseudomonadati</taxon>
        <taxon>Pseudomonadota</taxon>
        <taxon>Alphaproteobacteria</taxon>
        <taxon>Rhodospirillales</taxon>
        <taxon>Rhodovibrionaceae</taxon>
        <taxon>Fodinicurvata</taxon>
    </lineage>
</organism>
<feature type="compositionally biased region" description="Basic and acidic residues" evidence="3">
    <location>
        <begin position="211"/>
        <end position="224"/>
    </location>
</feature>
<comment type="caution">
    <text evidence="4">The sequence shown here is derived from an EMBL/GenBank/DDBJ whole genome shotgun (WGS) entry which is preliminary data.</text>
</comment>
<keyword evidence="5" id="KW-1185">Reference proteome</keyword>
<proteinExistence type="predicted"/>
<protein>
    <submittedName>
        <fullName evidence="4">Terminase small subunit</fullName>
    </submittedName>
</protein>
<reference evidence="5" key="1">
    <citation type="journal article" date="2019" name="Int. J. Syst. Evol. Microbiol.">
        <title>The Global Catalogue of Microorganisms (GCM) 10K type strain sequencing project: providing services to taxonomists for standard genome sequencing and annotation.</title>
        <authorList>
            <consortium name="The Broad Institute Genomics Platform"/>
            <consortium name="The Broad Institute Genome Sequencing Center for Infectious Disease"/>
            <person name="Wu L."/>
            <person name="Ma J."/>
        </authorList>
    </citation>
    <scope>NUCLEOTIDE SEQUENCE [LARGE SCALE GENOMIC DNA]</scope>
    <source>
        <strain evidence="5">CECT 8472</strain>
    </source>
</reference>
<dbReference type="EMBL" id="JBHSCW010000011">
    <property type="protein sequence ID" value="MFC4353175.1"/>
    <property type="molecule type" value="Genomic_DNA"/>
</dbReference>
<evidence type="ECO:0000256" key="3">
    <source>
        <dbReference type="SAM" id="MobiDB-lite"/>
    </source>
</evidence>
<feature type="region of interest" description="Disordered" evidence="3">
    <location>
        <begin position="175"/>
        <end position="250"/>
    </location>
</feature>
<dbReference type="PANTHER" id="PTHR41328">
    <property type="entry name" value="TERMINASE SMALL SUBUNIT-RELATED"/>
    <property type="match status" value="1"/>
</dbReference>
<dbReference type="InterPro" id="IPR052404">
    <property type="entry name" value="SPP1-like_terminase"/>
</dbReference>